<evidence type="ECO:0000313" key="7">
    <source>
        <dbReference type="EMBL" id="KAF8401860.1"/>
    </source>
</evidence>
<dbReference type="GO" id="GO:0046872">
    <property type="term" value="F:metal ion binding"/>
    <property type="evidence" value="ECO:0007669"/>
    <property type="project" value="UniProtKB-KW"/>
</dbReference>
<comment type="caution">
    <text evidence="7">The sequence shown here is derived from an EMBL/GenBank/DDBJ whole genome shotgun (WGS) entry which is preliminary data.</text>
</comment>
<evidence type="ECO:0000256" key="5">
    <source>
        <dbReference type="RuleBase" id="RU003682"/>
    </source>
</evidence>
<dbReference type="Pfam" id="PF14226">
    <property type="entry name" value="DIOX_N"/>
    <property type="match status" value="1"/>
</dbReference>
<organism evidence="7 8">
    <name type="scientific">Tetracentron sinense</name>
    <name type="common">Spur-leaf</name>
    <dbReference type="NCBI Taxonomy" id="13715"/>
    <lineage>
        <taxon>Eukaryota</taxon>
        <taxon>Viridiplantae</taxon>
        <taxon>Streptophyta</taxon>
        <taxon>Embryophyta</taxon>
        <taxon>Tracheophyta</taxon>
        <taxon>Spermatophyta</taxon>
        <taxon>Magnoliopsida</taxon>
        <taxon>Trochodendrales</taxon>
        <taxon>Trochodendraceae</taxon>
        <taxon>Tetracentron</taxon>
    </lineage>
</organism>
<keyword evidence="2 5" id="KW-0479">Metal-binding</keyword>
<keyword evidence="8" id="KW-1185">Reference proteome</keyword>
<comment type="similarity">
    <text evidence="1 5">Belongs to the iron/ascorbate-dependent oxidoreductase family.</text>
</comment>
<evidence type="ECO:0000256" key="2">
    <source>
        <dbReference type="ARBA" id="ARBA00022723"/>
    </source>
</evidence>
<dbReference type="Pfam" id="PF03171">
    <property type="entry name" value="2OG-FeII_Oxy"/>
    <property type="match status" value="1"/>
</dbReference>
<gene>
    <name evidence="7" type="ORF">HHK36_012807</name>
</gene>
<dbReference type="InterPro" id="IPR005123">
    <property type="entry name" value="Oxoglu/Fe-dep_dioxygenase_dom"/>
</dbReference>
<evidence type="ECO:0000256" key="1">
    <source>
        <dbReference type="ARBA" id="ARBA00008056"/>
    </source>
</evidence>
<dbReference type="Proteomes" id="UP000655225">
    <property type="component" value="Unassembled WGS sequence"/>
</dbReference>
<dbReference type="SUPFAM" id="SSF51197">
    <property type="entry name" value="Clavaminate synthase-like"/>
    <property type="match status" value="1"/>
</dbReference>
<sequence length="369" mass="41599">MSISRSFPTDTEYDRAKEVKAFDDTKAGVKGLVDAGVVKIPRFFIRPPEELPDKSNSNVSQLKVPVINLEGVDQKDSVRRKEIINEVRQASESWGFFQVVNHGIPITVLEEMIDGVRRFHEQDNEEVKKEFYSRDPMRKVKFHSNLDLFMSRPANWRDTLACSMAPDPPQPETLPSVCREILFEYTKRVVRLGETLLELISEGLGLKRDHLIAMECAKVCAIVSHYYPACPEPELTMGTETHSDPSFLTILLQDHVGGLQALHQHQWVNVDPISGVLVVNIGDLLQLISNDKLKSVAHRVPANRFGPRISVACFFSTEFDTSTRCYGPIKELLSDDNPPKYKETLVRDYFAASLSKGSSGDSLLAHFKL</sequence>
<dbReference type="FunFam" id="2.60.120.330:FF:000005">
    <property type="entry name" value="1-aminocyclopropane-1-carboxylate oxidase homolog 1"/>
    <property type="match status" value="1"/>
</dbReference>
<proteinExistence type="inferred from homology"/>
<evidence type="ECO:0000313" key="8">
    <source>
        <dbReference type="Proteomes" id="UP000655225"/>
    </source>
</evidence>
<dbReference type="PANTHER" id="PTHR10209">
    <property type="entry name" value="OXIDOREDUCTASE, 2OG-FE II OXYGENASE FAMILY PROTEIN"/>
    <property type="match status" value="1"/>
</dbReference>
<dbReference type="AlphaFoldDB" id="A0A834Z9Y3"/>
<keyword evidence="3 5" id="KW-0560">Oxidoreductase</keyword>
<accession>A0A834Z9Y3</accession>
<dbReference type="OMA" id="AIVSHYY"/>
<protein>
    <recommendedName>
        <fullName evidence="6">Fe2OG dioxygenase domain-containing protein</fullName>
    </recommendedName>
</protein>
<dbReference type="PANTHER" id="PTHR10209:SF884">
    <property type="entry name" value="1-AMINOCYCLOPROPANE-1-CARBOXYLATE OXIDASE HOMOLOG 1-LIKE"/>
    <property type="match status" value="1"/>
</dbReference>
<evidence type="ECO:0000256" key="4">
    <source>
        <dbReference type="ARBA" id="ARBA00023004"/>
    </source>
</evidence>
<name>A0A834Z9Y3_TETSI</name>
<feature type="domain" description="Fe2OG dioxygenase" evidence="6">
    <location>
        <begin position="218"/>
        <end position="318"/>
    </location>
</feature>
<dbReference type="PROSITE" id="PS51471">
    <property type="entry name" value="FE2OG_OXY"/>
    <property type="match status" value="1"/>
</dbReference>
<dbReference type="OrthoDB" id="288590at2759"/>
<dbReference type="EMBL" id="JABCRI010000008">
    <property type="protein sequence ID" value="KAF8401860.1"/>
    <property type="molecule type" value="Genomic_DNA"/>
</dbReference>
<reference evidence="7 8" key="1">
    <citation type="submission" date="2020-04" db="EMBL/GenBank/DDBJ databases">
        <title>Plant Genome Project.</title>
        <authorList>
            <person name="Zhang R.-G."/>
        </authorList>
    </citation>
    <scope>NUCLEOTIDE SEQUENCE [LARGE SCALE GENOMIC DNA]</scope>
    <source>
        <strain evidence="7">YNK0</strain>
        <tissue evidence="7">Leaf</tissue>
    </source>
</reference>
<keyword evidence="4 5" id="KW-0408">Iron</keyword>
<evidence type="ECO:0000259" key="6">
    <source>
        <dbReference type="PROSITE" id="PS51471"/>
    </source>
</evidence>
<dbReference type="GO" id="GO:0051213">
    <property type="term" value="F:dioxygenase activity"/>
    <property type="evidence" value="ECO:0007669"/>
    <property type="project" value="UniProtKB-ARBA"/>
</dbReference>
<dbReference type="InterPro" id="IPR026992">
    <property type="entry name" value="DIOX_N"/>
</dbReference>
<evidence type="ECO:0000256" key="3">
    <source>
        <dbReference type="ARBA" id="ARBA00023002"/>
    </source>
</evidence>
<dbReference type="Gene3D" id="2.60.120.330">
    <property type="entry name" value="B-lactam Antibiotic, Isopenicillin N Synthase, Chain"/>
    <property type="match status" value="1"/>
</dbReference>
<dbReference type="InterPro" id="IPR027443">
    <property type="entry name" value="IPNS-like_sf"/>
</dbReference>
<dbReference type="InterPro" id="IPR044861">
    <property type="entry name" value="IPNS-like_FE2OG_OXY"/>
</dbReference>